<dbReference type="AlphaFoldDB" id="A0A8C9MZ86"/>
<organism evidence="2 3">
    <name type="scientific">Serinus canaria</name>
    <name type="common">Island canary</name>
    <name type="synonym">Fringilla canaria</name>
    <dbReference type="NCBI Taxonomy" id="9135"/>
    <lineage>
        <taxon>Eukaryota</taxon>
        <taxon>Metazoa</taxon>
        <taxon>Chordata</taxon>
        <taxon>Craniata</taxon>
        <taxon>Vertebrata</taxon>
        <taxon>Euteleostomi</taxon>
        <taxon>Archelosauria</taxon>
        <taxon>Archosauria</taxon>
        <taxon>Dinosauria</taxon>
        <taxon>Saurischia</taxon>
        <taxon>Theropoda</taxon>
        <taxon>Coelurosauria</taxon>
        <taxon>Aves</taxon>
        <taxon>Neognathae</taxon>
        <taxon>Neoaves</taxon>
        <taxon>Telluraves</taxon>
        <taxon>Australaves</taxon>
        <taxon>Passeriformes</taxon>
        <taxon>Passeroidea</taxon>
        <taxon>Fringillidae</taxon>
        <taxon>Carduelinae</taxon>
        <taxon>Serinus</taxon>
    </lineage>
</organism>
<proteinExistence type="predicted"/>
<protein>
    <submittedName>
        <fullName evidence="2">Uncharacterized protein</fullName>
    </submittedName>
</protein>
<reference evidence="2" key="2">
    <citation type="submission" date="2025-09" db="UniProtKB">
        <authorList>
            <consortium name="Ensembl"/>
        </authorList>
    </citation>
    <scope>IDENTIFICATION</scope>
</reference>
<evidence type="ECO:0000313" key="3">
    <source>
        <dbReference type="Proteomes" id="UP000694409"/>
    </source>
</evidence>
<feature type="signal peptide" evidence="1">
    <location>
        <begin position="1"/>
        <end position="25"/>
    </location>
</feature>
<evidence type="ECO:0000256" key="1">
    <source>
        <dbReference type="SAM" id="SignalP"/>
    </source>
</evidence>
<reference evidence="2" key="1">
    <citation type="submission" date="2025-08" db="UniProtKB">
        <authorList>
            <consortium name="Ensembl"/>
        </authorList>
    </citation>
    <scope>IDENTIFICATION</scope>
</reference>
<sequence length="210" mass="22261">MTFLYLILQVTILGLFWLCRNVSHGKRRLQNISPAAEGTEGAQASGSFCCSPRVWGPCPGTERPSLLWVWGSRVLLSTGKDLRAPGPSQGQQAGGGCRECGAGINTWINPCRGSRATLEPAGILAPPIPCRNSPAPAVPLPLRPVPCPAPPPGHLPECHCPLPGQPHLQGTPKGVPELLSLPGASPALPQLCHRSLGTHRHRQGTFFQPL</sequence>
<keyword evidence="3" id="KW-1185">Reference proteome</keyword>
<name>A0A8C9MZ86_SERCA</name>
<dbReference type="Proteomes" id="UP000694409">
    <property type="component" value="Unassembled WGS sequence"/>
</dbReference>
<feature type="chain" id="PRO_5034327994" evidence="1">
    <location>
        <begin position="26"/>
        <end position="210"/>
    </location>
</feature>
<keyword evidence="1" id="KW-0732">Signal</keyword>
<evidence type="ECO:0000313" key="2">
    <source>
        <dbReference type="Ensembl" id="ENSSCAP00000010260.1"/>
    </source>
</evidence>
<dbReference type="Ensembl" id="ENSSCAT00000011596.1">
    <property type="protein sequence ID" value="ENSSCAP00000010260.1"/>
    <property type="gene ID" value="ENSSCAG00000007791.1"/>
</dbReference>
<accession>A0A8C9MZ86</accession>